<dbReference type="SUPFAM" id="SSF75304">
    <property type="entry name" value="Amidase signature (AS) enzymes"/>
    <property type="match status" value="1"/>
</dbReference>
<reference evidence="4" key="1">
    <citation type="submission" date="2021-07" db="EMBL/GenBank/DDBJ databases">
        <authorList>
            <person name="Branca A.L. A."/>
        </authorList>
    </citation>
    <scope>NUCLEOTIDE SEQUENCE</scope>
</reference>
<evidence type="ECO:0000256" key="1">
    <source>
        <dbReference type="ARBA" id="ARBA00009199"/>
    </source>
</evidence>
<dbReference type="Proteomes" id="UP001152649">
    <property type="component" value="Unassembled WGS sequence"/>
</dbReference>
<comment type="caution">
    <text evidence="4">The sequence shown here is derived from an EMBL/GenBank/DDBJ whole genome shotgun (WGS) entry which is preliminary data.</text>
</comment>
<dbReference type="PANTHER" id="PTHR46072:SF7">
    <property type="entry name" value="AMIDASE"/>
    <property type="match status" value="1"/>
</dbReference>
<keyword evidence="5" id="KW-1185">Reference proteome</keyword>
<protein>
    <recommendedName>
        <fullName evidence="3">Amidase domain-containing protein</fullName>
    </recommendedName>
</protein>
<dbReference type="InterPro" id="IPR023631">
    <property type="entry name" value="Amidase_dom"/>
</dbReference>
<dbReference type="AlphaFoldDB" id="A0A9W4K4K9"/>
<feature type="domain" description="Amidase" evidence="3">
    <location>
        <begin position="48"/>
        <end position="162"/>
    </location>
</feature>
<proteinExistence type="inferred from homology"/>
<dbReference type="EMBL" id="CAJVPG010000473">
    <property type="protein sequence ID" value="CAG8431751.1"/>
    <property type="molecule type" value="Genomic_DNA"/>
</dbReference>
<gene>
    <name evidence="4" type="ORF">PSALAMII_LOCUS11608</name>
</gene>
<sequence>MAKIFKMDGGADIKHHFTLSGEDQPVQVIISQDGTELRAIEVAAINVAKREYQKQYMDYWNSTAALTGTGRPVDALFCPVAPHAAVKPTEFGYVGYSAFVNVLDYTSISIPVTLADKNVDVRSANAADDSEHIQWDYDAETYDGAPVGVQLVGRRFHEEKILTLAEYLGAEIAQSAN</sequence>
<accession>A0A9W4K4K9</accession>
<name>A0A9W4K4K9_9EURO</name>
<dbReference type="PANTHER" id="PTHR46072">
    <property type="entry name" value="AMIDASE-RELATED-RELATED"/>
    <property type="match status" value="1"/>
</dbReference>
<evidence type="ECO:0000259" key="3">
    <source>
        <dbReference type="Pfam" id="PF01425"/>
    </source>
</evidence>
<organism evidence="4 5">
    <name type="scientific">Penicillium salamii</name>
    <dbReference type="NCBI Taxonomy" id="1612424"/>
    <lineage>
        <taxon>Eukaryota</taxon>
        <taxon>Fungi</taxon>
        <taxon>Dikarya</taxon>
        <taxon>Ascomycota</taxon>
        <taxon>Pezizomycotina</taxon>
        <taxon>Eurotiomycetes</taxon>
        <taxon>Eurotiomycetidae</taxon>
        <taxon>Eurotiales</taxon>
        <taxon>Aspergillaceae</taxon>
        <taxon>Penicillium</taxon>
    </lineage>
</organism>
<evidence type="ECO:0000313" key="4">
    <source>
        <dbReference type="EMBL" id="CAG8431751.1"/>
    </source>
</evidence>
<dbReference type="OrthoDB" id="6428749at2759"/>
<dbReference type="Pfam" id="PF01425">
    <property type="entry name" value="Amidase"/>
    <property type="match status" value="1"/>
</dbReference>
<comment type="similarity">
    <text evidence="1">Belongs to the amidase family.</text>
</comment>
<dbReference type="Gene3D" id="3.90.1300.10">
    <property type="entry name" value="Amidase signature (AS) domain"/>
    <property type="match status" value="1"/>
</dbReference>
<keyword evidence="2" id="KW-0378">Hydrolase</keyword>
<evidence type="ECO:0000256" key="2">
    <source>
        <dbReference type="ARBA" id="ARBA00022801"/>
    </source>
</evidence>
<dbReference type="GO" id="GO:0016787">
    <property type="term" value="F:hydrolase activity"/>
    <property type="evidence" value="ECO:0007669"/>
    <property type="project" value="UniProtKB-KW"/>
</dbReference>
<evidence type="ECO:0000313" key="5">
    <source>
        <dbReference type="Proteomes" id="UP001152649"/>
    </source>
</evidence>
<dbReference type="InterPro" id="IPR036928">
    <property type="entry name" value="AS_sf"/>
</dbReference>